<comment type="caution">
    <text evidence="2">The sequence shown here is derived from an EMBL/GenBank/DDBJ whole genome shotgun (WGS) entry which is preliminary data.</text>
</comment>
<evidence type="ECO:0000313" key="3">
    <source>
        <dbReference type="Proteomes" id="UP001218218"/>
    </source>
</evidence>
<evidence type="ECO:0000313" key="2">
    <source>
        <dbReference type="EMBL" id="KAJ7336263.1"/>
    </source>
</evidence>
<dbReference type="AlphaFoldDB" id="A0AAD7EMP5"/>
<proteinExistence type="predicted"/>
<gene>
    <name evidence="2" type="ORF">DFH08DRAFT_1083071</name>
</gene>
<protein>
    <submittedName>
        <fullName evidence="2">Uncharacterized protein</fullName>
    </submittedName>
</protein>
<organism evidence="2 3">
    <name type="scientific">Mycena albidolilacea</name>
    <dbReference type="NCBI Taxonomy" id="1033008"/>
    <lineage>
        <taxon>Eukaryota</taxon>
        <taxon>Fungi</taxon>
        <taxon>Dikarya</taxon>
        <taxon>Basidiomycota</taxon>
        <taxon>Agaricomycotina</taxon>
        <taxon>Agaricomycetes</taxon>
        <taxon>Agaricomycetidae</taxon>
        <taxon>Agaricales</taxon>
        <taxon>Marasmiineae</taxon>
        <taxon>Mycenaceae</taxon>
        <taxon>Mycena</taxon>
    </lineage>
</organism>
<accession>A0AAD7EMP5</accession>
<dbReference type="EMBL" id="JARIHO010000031">
    <property type="protein sequence ID" value="KAJ7336263.1"/>
    <property type="molecule type" value="Genomic_DNA"/>
</dbReference>
<feature type="region of interest" description="Disordered" evidence="1">
    <location>
        <begin position="171"/>
        <end position="198"/>
    </location>
</feature>
<name>A0AAD7EMP5_9AGAR</name>
<keyword evidence="3" id="KW-1185">Reference proteome</keyword>
<feature type="compositionally biased region" description="Basic and acidic residues" evidence="1">
    <location>
        <begin position="171"/>
        <end position="194"/>
    </location>
</feature>
<reference evidence="2" key="1">
    <citation type="submission" date="2023-03" db="EMBL/GenBank/DDBJ databases">
        <title>Massive genome expansion in bonnet fungi (Mycena s.s.) driven by repeated elements and novel gene families across ecological guilds.</title>
        <authorList>
            <consortium name="Lawrence Berkeley National Laboratory"/>
            <person name="Harder C.B."/>
            <person name="Miyauchi S."/>
            <person name="Viragh M."/>
            <person name="Kuo A."/>
            <person name="Thoen E."/>
            <person name="Andreopoulos B."/>
            <person name="Lu D."/>
            <person name="Skrede I."/>
            <person name="Drula E."/>
            <person name="Henrissat B."/>
            <person name="Morin E."/>
            <person name="Kohler A."/>
            <person name="Barry K."/>
            <person name="LaButti K."/>
            <person name="Morin E."/>
            <person name="Salamov A."/>
            <person name="Lipzen A."/>
            <person name="Mereny Z."/>
            <person name="Hegedus B."/>
            <person name="Baldrian P."/>
            <person name="Stursova M."/>
            <person name="Weitz H."/>
            <person name="Taylor A."/>
            <person name="Grigoriev I.V."/>
            <person name="Nagy L.G."/>
            <person name="Martin F."/>
            <person name="Kauserud H."/>
        </authorList>
    </citation>
    <scope>NUCLEOTIDE SEQUENCE</scope>
    <source>
        <strain evidence="2">CBHHK002</strain>
    </source>
</reference>
<evidence type="ECO:0000256" key="1">
    <source>
        <dbReference type="SAM" id="MobiDB-lite"/>
    </source>
</evidence>
<dbReference type="Proteomes" id="UP001218218">
    <property type="component" value="Unassembled WGS sequence"/>
</dbReference>
<sequence length="255" mass="29276">MVPRLRTFLGNLLRPAYLRRTVRPGIFHPLPKWYKADLDARRAARIWASHLCRVDAEEYARVDFSSFDACMGYYARLGEPAPQFVHRYKLVRFWSRFDVLARASPEWQDEAHAIMRKAAEKIHVIVLLSQEPKEIDPMVAVDFLKLAHFMEVINADFTLFKLAGLLPQDPAPRRADDSGKERGSGEERDSEKPGSPEVLRPTWKTIREYIEIAYPTFSISEILRTDVDDATALNSKRDARAVVASLLILSFFTNI</sequence>